<sequence>MVSFTRRPGKVGASSNVHRGSPYFLFFVFSLSIIPRRILAQAPALPIVPWKIPGSAELYEYLTGPDDDALIASIH</sequence>
<reference evidence="1 2" key="1">
    <citation type="submission" date="2014-04" db="EMBL/GenBank/DDBJ databases">
        <title>Evolutionary Origins and Diversification of the Mycorrhizal Mutualists.</title>
        <authorList>
            <consortium name="DOE Joint Genome Institute"/>
            <consortium name="Mycorrhizal Genomics Consortium"/>
            <person name="Kohler A."/>
            <person name="Kuo A."/>
            <person name="Nagy L.G."/>
            <person name="Floudas D."/>
            <person name="Copeland A."/>
            <person name="Barry K.W."/>
            <person name="Cichocki N."/>
            <person name="Veneault-Fourrey C."/>
            <person name="LaButti K."/>
            <person name="Lindquist E.A."/>
            <person name="Lipzen A."/>
            <person name="Lundell T."/>
            <person name="Morin E."/>
            <person name="Murat C."/>
            <person name="Riley R."/>
            <person name="Ohm R."/>
            <person name="Sun H."/>
            <person name="Tunlid A."/>
            <person name="Henrissat B."/>
            <person name="Grigoriev I.V."/>
            <person name="Hibbett D.S."/>
            <person name="Martin F."/>
        </authorList>
    </citation>
    <scope>NUCLEOTIDE SEQUENCE [LARGE SCALE GENOMIC DNA]</scope>
    <source>
        <strain evidence="1 2">Koide BX008</strain>
    </source>
</reference>
<protein>
    <submittedName>
        <fullName evidence="1">Uncharacterized protein</fullName>
    </submittedName>
</protein>
<keyword evidence="2" id="KW-1185">Reference proteome</keyword>
<dbReference type="AlphaFoldDB" id="A0A0C2X0N6"/>
<dbReference type="InParanoid" id="A0A0C2X0N6"/>
<proteinExistence type="predicted"/>
<organism evidence="1 2">
    <name type="scientific">Amanita muscaria (strain Koide BX008)</name>
    <dbReference type="NCBI Taxonomy" id="946122"/>
    <lineage>
        <taxon>Eukaryota</taxon>
        <taxon>Fungi</taxon>
        <taxon>Dikarya</taxon>
        <taxon>Basidiomycota</taxon>
        <taxon>Agaricomycotina</taxon>
        <taxon>Agaricomycetes</taxon>
        <taxon>Agaricomycetidae</taxon>
        <taxon>Agaricales</taxon>
        <taxon>Pluteineae</taxon>
        <taxon>Amanitaceae</taxon>
        <taxon>Amanita</taxon>
    </lineage>
</organism>
<name>A0A0C2X0N6_AMAMK</name>
<dbReference type="EMBL" id="KN818231">
    <property type="protein sequence ID" value="KIL67657.1"/>
    <property type="molecule type" value="Genomic_DNA"/>
</dbReference>
<accession>A0A0C2X0N6</accession>
<dbReference type="HOGENOM" id="CLU_2670545_0_0_1"/>
<dbReference type="Proteomes" id="UP000054549">
    <property type="component" value="Unassembled WGS sequence"/>
</dbReference>
<evidence type="ECO:0000313" key="1">
    <source>
        <dbReference type="EMBL" id="KIL67657.1"/>
    </source>
</evidence>
<gene>
    <name evidence="1" type="ORF">M378DRAFT_269882</name>
</gene>
<evidence type="ECO:0000313" key="2">
    <source>
        <dbReference type="Proteomes" id="UP000054549"/>
    </source>
</evidence>